<dbReference type="InterPro" id="IPR051313">
    <property type="entry name" value="Bact_iron-sidero_bind"/>
</dbReference>
<feature type="domain" description="Fe/B12 periplasmic-binding" evidence="6">
    <location>
        <begin position="65"/>
        <end position="327"/>
    </location>
</feature>
<dbReference type="Pfam" id="PF01497">
    <property type="entry name" value="Peripla_BP_2"/>
    <property type="match status" value="1"/>
</dbReference>
<name>A0A563VUM9_9CYAN</name>
<accession>A0A563VUM9</accession>
<keyword evidence="3" id="KW-0813">Transport</keyword>
<evidence type="ECO:0000256" key="2">
    <source>
        <dbReference type="ARBA" id="ARBA00008814"/>
    </source>
</evidence>
<evidence type="ECO:0000313" key="8">
    <source>
        <dbReference type="Proteomes" id="UP000320055"/>
    </source>
</evidence>
<dbReference type="EMBL" id="CAACVJ010000233">
    <property type="protein sequence ID" value="VEP15094.1"/>
    <property type="molecule type" value="Genomic_DNA"/>
</dbReference>
<organism evidence="7 8">
    <name type="scientific">Hyella patelloides LEGE 07179</name>
    <dbReference type="NCBI Taxonomy" id="945734"/>
    <lineage>
        <taxon>Bacteria</taxon>
        <taxon>Bacillati</taxon>
        <taxon>Cyanobacteriota</taxon>
        <taxon>Cyanophyceae</taxon>
        <taxon>Pleurocapsales</taxon>
        <taxon>Hyellaceae</taxon>
        <taxon>Hyella</taxon>
    </lineage>
</organism>
<evidence type="ECO:0000256" key="3">
    <source>
        <dbReference type="ARBA" id="ARBA00022448"/>
    </source>
</evidence>
<dbReference type="CDD" id="cd01146">
    <property type="entry name" value="FhuD"/>
    <property type="match status" value="1"/>
</dbReference>
<dbReference type="Proteomes" id="UP000320055">
    <property type="component" value="Unassembled WGS sequence"/>
</dbReference>
<dbReference type="GO" id="GO:0030288">
    <property type="term" value="C:outer membrane-bounded periplasmic space"/>
    <property type="evidence" value="ECO:0007669"/>
    <property type="project" value="TreeGrafter"/>
</dbReference>
<dbReference type="PANTHER" id="PTHR30532">
    <property type="entry name" value="IRON III DICITRATE-BINDING PERIPLASMIC PROTEIN"/>
    <property type="match status" value="1"/>
</dbReference>
<evidence type="ECO:0000256" key="5">
    <source>
        <dbReference type="SAM" id="Phobius"/>
    </source>
</evidence>
<evidence type="ECO:0000259" key="6">
    <source>
        <dbReference type="PROSITE" id="PS50983"/>
    </source>
</evidence>
<keyword evidence="5" id="KW-0472">Membrane</keyword>
<comment type="similarity">
    <text evidence="2">Belongs to the bacterial solute-binding protein 8 family.</text>
</comment>
<dbReference type="GO" id="GO:1901678">
    <property type="term" value="P:iron coordination entity transport"/>
    <property type="evidence" value="ECO:0007669"/>
    <property type="project" value="UniProtKB-ARBA"/>
</dbReference>
<dbReference type="SUPFAM" id="SSF53807">
    <property type="entry name" value="Helical backbone' metal receptor"/>
    <property type="match status" value="1"/>
</dbReference>
<proteinExistence type="inferred from homology"/>
<keyword evidence="5" id="KW-0812">Transmembrane</keyword>
<dbReference type="AlphaFoldDB" id="A0A563VUM9"/>
<sequence length="328" mass="36358">MLGLTSLFRRLYRLISWFLLGIVVVIAIAACNNNTPTKPDPALTENCRVIQHAMGETCVPFDPQRIVVLDPQMLETTIALDNKPVGSPLEYVMPPVSTEGIEDLGDVDAINLEKVLSLKPDLILGLSISTAPYSQLSQIAPTVFVDFEHSGEWKEDFAFVGKVLGKSEEVERVMADYYKRAKEFQQKMTDSNETEVSIVRIYPTQINLYTKAGFIGTVLEDAGLSRPPSQDLNLEETKKLTGDTIQYSISEEVIDKADGDVVFVAVGSWDDKIQEVLTSLKTDPLWAKLNAVEQGKVYEVGDYWIGTGAIAANAVLDDLFKYLVKETK</sequence>
<dbReference type="PANTHER" id="PTHR30532:SF25">
    <property type="entry name" value="IRON(III) DICITRATE-BINDING PERIPLASMIC PROTEIN"/>
    <property type="match status" value="1"/>
</dbReference>
<keyword evidence="8" id="KW-1185">Reference proteome</keyword>
<keyword evidence="5" id="KW-1133">Transmembrane helix</keyword>
<comment type="subcellular location">
    <subcellularLocation>
        <location evidence="1">Cell envelope</location>
    </subcellularLocation>
</comment>
<evidence type="ECO:0000313" key="7">
    <source>
        <dbReference type="EMBL" id="VEP15094.1"/>
    </source>
</evidence>
<feature type="transmembrane region" description="Helical" evidence="5">
    <location>
        <begin position="12"/>
        <end position="30"/>
    </location>
</feature>
<protein>
    <submittedName>
        <fullName evidence="7">Periplasmic binding protein</fullName>
    </submittedName>
</protein>
<reference evidence="7 8" key="1">
    <citation type="submission" date="2019-01" db="EMBL/GenBank/DDBJ databases">
        <authorList>
            <person name="Brito A."/>
        </authorList>
    </citation>
    <scope>NUCLEOTIDE SEQUENCE [LARGE SCALE GENOMIC DNA]</scope>
    <source>
        <strain evidence="7">1</strain>
    </source>
</reference>
<evidence type="ECO:0000256" key="4">
    <source>
        <dbReference type="ARBA" id="ARBA00022729"/>
    </source>
</evidence>
<dbReference type="PROSITE" id="PS50983">
    <property type="entry name" value="FE_B12_PBP"/>
    <property type="match status" value="1"/>
</dbReference>
<evidence type="ECO:0000256" key="1">
    <source>
        <dbReference type="ARBA" id="ARBA00004196"/>
    </source>
</evidence>
<dbReference type="InterPro" id="IPR002491">
    <property type="entry name" value="ABC_transptr_periplasmic_BD"/>
</dbReference>
<keyword evidence="4" id="KW-0732">Signal</keyword>
<dbReference type="Gene3D" id="3.40.50.1980">
    <property type="entry name" value="Nitrogenase molybdenum iron protein domain"/>
    <property type="match status" value="2"/>
</dbReference>
<gene>
    <name evidence="7" type="ORF">H1P_3080002</name>
</gene>